<dbReference type="CDD" id="cd06171">
    <property type="entry name" value="Sigma70_r4"/>
    <property type="match status" value="1"/>
</dbReference>
<dbReference type="GO" id="GO:0016987">
    <property type="term" value="F:sigma factor activity"/>
    <property type="evidence" value="ECO:0007669"/>
    <property type="project" value="UniProtKB-KW"/>
</dbReference>
<keyword evidence="10" id="KW-1185">Reference proteome</keyword>
<dbReference type="EMBL" id="ARYK01000003">
    <property type="protein sequence ID" value="KCZ92872.1"/>
    <property type="molecule type" value="Genomic_DNA"/>
</dbReference>
<dbReference type="PATRIC" id="fig|1280950.3.peg.1594"/>
<protein>
    <recommendedName>
        <fullName evidence="6">RNA polymerase sigma factor</fullName>
    </recommendedName>
</protein>
<evidence type="ECO:0000313" key="10">
    <source>
        <dbReference type="Proteomes" id="UP000025171"/>
    </source>
</evidence>
<feature type="domain" description="RNA polymerase sigma-70 region 2" evidence="7">
    <location>
        <begin position="33"/>
        <end position="99"/>
    </location>
</feature>
<dbReference type="RefSeq" id="WP_035615810.1">
    <property type="nucleotide sequence ID" value="NZ_ARYK01000003.1"/>
</dbReference>
<evidence type="ECO:0000256" key="2">
    <source>
        <dbReference type="ARBA" id="ARBA00023015"/>
    </source>
</evidence>
<dbReference type="PANTHER" id="PTHR43133:SF51">
    <property type="entry name" value="RNA POLYMERASE SIGMA FACTOR"/>
    <property type="match status" value="1"/>
</dbReference>
<gene>
    <name evidence="9" type="ORF">HJO_07952</name>
</gene>
<dbReference type="Proteomes" id="UP000025171">
    <property type="component" value="Unassembled WGS sequence"/>
</dbReference>
<dbReference type="AlphaFoldDB" id="A0A059FQI2"/>
<dbReference type="InterPro" id="IPR007627">
    <property type="entry name" value="RNA_pol_sigma70_r2"/>
</dbReference>
<dbReference type="InterPro" id="IPR013325">
    <property type="entry name" value="RNA_pol_sigma_r2"/>
</dbReference>
<dbReference type="OrthoDB" id="9803470at2"/>
<accession>A0A059FQI2</accession>
<feature type="domain" description="RNA polymerase sigma factor 70 region 4 type 2" evidence="8">
    <location>
        <begin position="136"/>
        <end position="187"/>
    </location>
</feature>
<keyword evidence="2 6" id="KW-0805">Transcription regulation</keyword>
<evidence type="ECO:0000313" key="9">
    <source>
        <dbReference type="EMBL" id="KCZ92872.1"/>
    </source>
</evidence>
<dbReference type="SUPFAM" id="SSF88946">
    <property type="entry name" value="Sigma2 domain of RNA polymerase sigma factors"/>
    <property type="match status" value="1"/>
</dbReference>
<evidence type="ECO:0000259" key="8">
    <source>
        <dbReference type="Pfam" id="PF08281"/>
    </source>
</evidence>
<evidence type="ECO:0000256" key="1">
    <source>
        <dbReference type="ARBA" id="ARBA00010641"/>
    </source>
</evidence>
<dbReference type="PROSITE" id="PS01063">
    <property type="entry name" value="SIGMA70_ECF"/>
    <property type="match status" value="1"/>
</dbReference>
<keyword evidence="3 6" id="KW-0731">Sigma factor</keyword>
<keyword evidence="4 6" id="KW-0238">DNA-binding</keyword>
<evidence type="ECO:0000256" key="5">
    <source>
        <dbReference type="ARBA" id="ARBA00023163"/>
    </source>
</evidence>
<proteinExistence type="inferred from homology"/>
<dbReference type="Pfam" id="PF08281">
    <property type="entry name" value="Sigma70_r4_2"/>
    <property type="match status" value="1"/>
</dbReference>
<evidence type="ECO:0000256" key="4">
    <source>
        <dbReference type="ARBA" id="ARBA00023125"/>
    </source>
</evidence>
<evidence type="ECO:0000256" key="3">
    <source>
        <dbReference type="ARBA" id="ARBA00023082"/>
    </source>
</evidence>
<dbReference type="InterPro" id="IPR000838">
    <property type="entry name" value="RNA_pol_sigma70_ECF_CS"/>
</dbReference>
<dbReference type="eggNOG" id="COG1595">
    <property type="taxonomic scope" value="Bacteria"/>
</dbReference>
<dbReference type="InterPro" id="IPR039425">
    <property type="entry name" value="RNA_pol_sigma-70-like"/>
</dbReference>
<dbReference type="Pfam" id="PF04542">
    <property type="entry name" value="Sigma70_r2"/>
    <property type="match status" value="1"/>
</dbReference>
<dbReference type="NCBIfam" id="TIGR02937">
    <property type="entry name" value="sigma70-ECF"/>
    <property type="match status" value="1"/>
</dbReference>
<evidence type="ECO:0000256" key="6">
    <source>
        <dbReference type="RuleBase" id="RU000716"/>
    </source>
</evidence>
<dbReference type="GO" id="GO:0006352">
    <property type="term" value="P:DNA-templated transcription initiation"/>
    <property type="evidence" value="ECO:0007669"/>
    <property type="project" value="InterPro"/>
</dbReference>
<dbReference type="InterPro" id="IPR036388">
    <property type="entry name" value="WH-like_DNA-bd_sf"/>
</dbReference>
<keyword evidence="5 6" id="KW-0804">Transcription</keyword>
<dbReference type="GO" id="GO:0003677">
    <property type="term" value="F:DNA binding"/>
    <property type="evidence" value="ECO:0007669"/>
    <property type="project" value="UniProtKB-KW"/>
</dbReference>
<reference evidence="9 10" key="1">
    <citation type="journal article" date="2014" name="Antonie Van Leeuwenhoek">
        <title>Hyphomonas beringensis sp. nov. and Hyphomonas chukchiensis sp. nov., isolated from surface seawater of the Bering Sea and Chukchi Sea.</title>
        <authorList>
            <person name="Li C."/>
            <person name="Lai Q."/>
            <person name="Li G."/>
            <person name="Dong C."/>
            <person name="Wang J."/>
            <person name="Liao Y."/>
            <person name="Shao Z."/>
        </authorList>
    </citation>
    <scope>NUCLEOTIDE SEQUENCE [LARGE SCALE GENOMIC DNA]</scope>
    <source>
        <strain evidence="9 10">MHS-2</strain>
    </source>
</reference>
<sequence length="226" mass="24927">MHAAKAAYETLPDIALAELAAARDAYAIRTITTRNNQRLFRAAWSVVHSHADAEDIVQNAYLKAFAAIGTFSGQSSLSTWLTRIVLNTAFDHKRSADRRRAALSQENISMIEDHRAASRSAESPERQVARAELSRTLKEAVAGLPDGYRSVFVLRDVEDMSVRETADALNMSEASVKTRLFRARRLLREALEPDLTDLFSDSIAFAGADCDAMTARILDSLGLTLN</sequence>
<dbReference type="PANTHER" id="PTHR43133">
    <property type="entry name" value="RNA POLYMERASE ECF-TYPE SIGMA FACTO"/>
    <property type="match status" value="1"/>
</dbReference>
<dbReference type="Gene3D" id="1.10.10.10">
    <property type="entry name" value="Winged helix-like DNA-binding domain superfamily/Winged helix DNA-binding domain"/>
    <property type="match status" value="1"/>
</dbReference>
<dbReference type="InterPro" id="IPR014284">
    <property type="entry name" value="RNA_pol_sigma-70_dom"/>
</dbReference>
<dbReference type="STRING" id="1280950.HJO_07952"/>
<dbReference type="NCBIfam" id="NF008888">
    <property type="entry name" value="PRK11922.1"/>
    <property type="match status" value="1"/>
</dbReference>
<evidence type="ECO:0000259" key="7">
    <source>
        <dbReference type="Pfam" id="PF04542"/>
    </source>
</evidence>
<comment type="similarity">
    <text evidence="1 6">Belongs to the sigma-70 factor family. ECF subfamily.</text>
</comment>
<dbReference type="InterPro" id="IPR013324">
    <property type="entry name" value="RNA_pol_sigma_r3/r4-like"/>
</dbReference>
<organism evidence="9 10">
    <name type="scientific">Hyphomonas johnsonii MHS-2</name>
    <dbReference type="NCBI Taxonomy" id="1280950"/>
    <lineage>
        <taxon>Bacteria</taxon>
        <taxon>Pseudomonadati</taxon>
        <taxon>Pseudomonadota</taxon>
        <taxon>Alphaproteobacteria</taxon>
        <taxon>Hyphomonadales</taxon>
        <taxon>Hyphomonadaceae</taxon>
        <taxon>Hyphomonas</taxon>
    </lineage>
</organism>
<dbReference type="Gene3D" id="1.10.1740.10">
    <property type="match status" value="1"/>
</dbReference>
<comment type="caution">
    <text evidence="9">The sequence shown here is derived from an EMBL/GenBank/DDBJ whole genome shotgun (WGS) entry which is preliminary data.</text>
</comment>
<name>A0A059FQI2_9PROT</name>
<dbReference type="SUPFAM" id="SSF88659">
    <property type="entry name" value="Sigma3 and sigma4 domains of RNA polymerase sigma factors"/>
    <property type="match status" value="1"/>
</dbReference>
<dbReference type="InterPro" id="IPR013249">
    <property type="entry name" value="RNA_pol_sigma70_r4_t2"/>
</dbReference>